<dbReference type="OrthoDB" id="5398391at2759"/>
<dbReference type="Gene3D" id="1.10.3330.10">
    <property type="entry name" value="Oxo-4-hydroxy-4-carboxy-5-ureidoimidazoline decarboxylase"/>
    <property type="match status" value="1"/>
</dbReference>
<dbReference type="EMBL" id="KZ301983">
    <property type="protein sequence ID" value="PFH51933.1"/>
    <property type="molecule type" value="Genomic_DNA"/>
</dbReference>
<dbReference type="Proteomes" id="UP000242287">
    <property type="component" value="Unassembled WGS sequence"/>
</dbReference>
<name>A0A2A9NW50_9AGAR</name>
<evidence type="ECO:0000313" key="3">
    <source>
        <dbReference type="EMBL" id="PFH51933.1"/>
    </source>
</evidence>
<accession>A0A2A9NW50</accession>
<reference evidence="3 4" key="1">
    <citation type="submission" date="2014-02" db="EMBL/GenBank/DDBJ databases">
        <title>Transposable element dynamics among asymbiotic and ectomycorrhizal Amanita fungi.</title>
        <authorList>
            <consortium name="DOE Joint Genome Institute"/>
            <person name="Hess J."/>
            <person name="Skrede I."/>
            <person name="Wolfe B."/>
            <person name="LaButti K."/>
            <person name="Ohm R.A."/>
            <person name="Grigoriev I.V."/>
            <person name="Pringle A."/>
        </authorList>
    </citation>
    <scope>NUCLEOTIDE SEQUENCE [LARGE SCALE GENOMIC DNA]</scope>
    <source>
        <strain evidence="3 4">SKay4041</strain>
    </source>
</reference>
<protein>
    <recommendedName>
        <fullName evidence="2">Oxo-4-hydroxy-4-carboxy-5-ureidoimidazoline decarboxylase domain-containing protein</fullName>
    </recommendedName>
</protein>
<proteinExistence type="predicted"/>
<dbReference type="InterPro" id="IPR018020">
    <property type="entry name" value="OHCU_decarboxylase"/>
</dbReference>
<dbReference type="PANTHER" id="PTHR37987:SF1">
    <property type="entry name" value="OXO-4-HYDROXY-4-CARBOXY-5-UREIDOIMIDAZOLINE DECARBOXYLASE DOMAIN-CONTAINING PROTEIN"/>
    <property type="match status" value="1"/>
</dbReference>
<dbReference type="STRING" id="703135.A0A2A9NW50"/>
<dbReference type="GO" id="GO:0006144">
    <property type="term" value="P:purine nucleobase metabolic process"/>
    <property type="evidence" value="ECO:0007669"/>
    <property type="project" value="UniProtKB-KW"/>
</dbReference>
<dbReference type="Pfam" id="PF09349">
    <property type="entry name" value="OHCU_decarbox"/>
    <property type="match status" value="1"/>
</dbReference>
<evidence type="ECO:0000259" key="2">
    <source>
        <dbReference type="Pfam" id="PF09349"/>
    </source>
</evidence>
<feature type="domain" description="Oxo-4-hydroxy-4-carboxy-5-ureidoimidazoline decarboxylase" evidence="2">
    <location>
        <begin position="18"/>
        <end position="149"/>
    </location>
</feature>
<keyword evidence="1" id="KW-0659">Purine metabolism</keyword>
<dbReference type="InterPro" id="IPR036778">
    <property type="entry name" value="OHCU_decarboxylase_sf"/>
</dbReference>
<gene>
    <name evidence="3" type="ORF">AMATHDRAFT_141465</name>
</gene>
<evidence type="ECO:0000313" key="4">
    <source>
        <dbReference type="Proteomes" id="UP000242287"/>
    </source>
</evidence>
<dbReference type="PANTHER" id="PTHR37987">
    <property type="entry name" value="CHROMOSOME 9, WHOLE GENOME SHOTGUN SEQUENCE"/>
    <property type="match status" value="1"/>
</dbReference>
<evidence type="ECO:0000256" key="1">
    <source>
        <dbReference type="ARBA" id="ARBA00022631"/>
    </source>
</evidence>
<organism evidence="3 4">
    <name type="scientific">Amanita thiersii Skay4041</name>
    <dbReference type="NCBI Taxonomy" id="703135"/>
    <lineage>
        <taxon>Eukaryota</taxon>
        <taxon>Fungi</taxon>
        <taxon>Dikarya</taxon>
        <taxon>Basidiomycota</taxon>
        <taxon>Agaricomycotina</taxon>
        <taxon>Agaricomycetes</taxon>
        <taxon>Agaricomycetidae</taxon>
        <taxon>Agaricales</taxon>
        <taxon>Pluteineae</taxon>
        <taxon>Amanitaceae</taxon>
        <taxon>Amanita</taxon>
    </lineage>
</organism>
<keyword evidence="4" id="KW-1185">Reference proteome</keyword>
<dbReference type="SUPFAM" id="SSF158694">
    <property type="entry name" value="UraD-Like"/>
    <property type="match status" value="1"/>
</dbReference>
<dbReference type="AlphaFoldDB" id="A0A2A9NW50"/>
<sequence length="199" mass="21973">MTTLPALENVYKSTSDPDSHLATALTILFEHSHILLSVLTPQLAKAFKEGLSISSYRDLIDVALNHITTWDIDSQARFISGHPRIGENKNLSALSTNEQAAQATPPEVLGRLAHLNACYEKVYPGLRYITFVNGRSRTAIVEEMEDVLNFEHSMSPNQPALEELETVSFGSDVWRSELNRAVGDVGRIGKSRLVTLGVQ</sequence>